<evidence type="ECO:0000313" key="1">
    <source>
        <dbReference type="EMBL" id="QRC98436.1"/>
    </source>
</evidence>
<evidence type="ECO:0000313" key="2">
    <source>
        <dbReference type="Proteomes" id="UP000663193"/>
    </source>
</evidence>
<proteinExistence type="predicted"/>
<accession>A0A7U2F4S6</accession>
<gene>
    <name evidence="1" type="ORF">JI435_435690</name>
</gene>
<protein>
    <submittedName>
        <fullName evidence="1">Uncharacterized protein</fullName>
    </submittedName>
</protein>
<dbReference type="EMBL" id="CP069030">
    <property type="protein sequence ID" value="QRC98436.1"/>
    <property type="molecule type" value="Genomic_DNA"/>
</dbReference>
<dbReference type="VEuPathDB" id="FungiDB:JI435_435690"/>
<dbReference type="Proteomes" id="UP000663193">
    <property type="component" value="Chromosome 8"/>
</dbReference>
<reference evidence="2" key="1">
    <citation type="journal article" date="2021" name="BMC Genomics">
        <title>Chromosome-level genome assembly and manually-curated proteome of model necrotroph Parastagonospora nodorum Sn15 reveals a genome-wide trove of candidate effector homologs, and redundancy of virulence-related functions within an accessory chromosome.</title>
        <authorList>
            <person name="Bertazzoni S."/>
            <person name="Jones D.A.B."/>
            <person name="Phan H.T."/>
            <person name="Tan K.-C."/>
            <person name="Hane J.K."/>
        </authorList>
    </citation>
    <scope>NUCLEOTIDE SEQUENCE [LARGE SCALE GENOMIC DNA]</scope>
    <source>
        <strain evidence="2">SN15 / ATCC MYA-4574 / FGSC 10173)</strain>
    </source>
</reference>
<sequence length="134" mass="15616">MPAQTALDVISTYKPDVRWRRPRFEAFHFCYNVRLLLFLRISHQIHAEARLLPFSLDVFEGEVDYIMQQILEDLRIEQAGTVTRVRLEISRDDLVVEGPKIRVTQLKSNLRFLIGVIGLRCSSLVEPSWMSTKT</sequence>
<keyword evidence="2" id="KW-1185">Reference proteome</keyword>
<organism evidence="1 2">
    <name type="scientific">Phaeosphaeria nodorum (strain SN15 / ATCC MYA-4574 / FGSC 10173)</name>
    <name type="common">Glume blotch fungus</name>
    <name type="synonym">Parastagonospora nodorum</name>
    <dbReference type="NCBI Taxonomy" id="321614"/>
    <lineage>
        <taxon>Eukaryota</taxon>
        <taxon>Fungi</taxon>
        <taxon>Dikarya</taxon>
        <taxon>Ascomycota</taxon>
        <taxon>Pezizomycotina</taxon>
        <taxon>Dothideomycetes</taxon>
        <taxon>Pleosporomycetidae</taxon>
        <taxon>Pleosporales</taxon>
        <taxon>Pleosporineae</taxon>
        <taxon>Phaeosphaeriaceae</taxon>
        <taxon>Parastagonospora</taxon>
    </lineage>
</organism>
<name>A0A7U2F4S6_PHANO</name>
<dbReference type="OrthoDB" id="5413827at2759"/>
<dbReference type="AlphaFoldDB" id="A0A7U2F4S6"/>